<evidence type="ECO:0000313" key="3">
    <source>
        <dbReference type="Proteomes" id="UP001164459"/>
    </source>
</evidence>
<sequence length="146" mass="16589">MHFPDLSQYFYSSRFTRAGLLNIGWLDEQHPFPVRPPEDALLRALWSPCKEGMARMRGSHRCQFCRPFPSNNSDSVFETFMGETARLGCSEIRVFGADGQAFAAPNLIFHYVRAHHYAPPPSFVEAALHGPQPGTVRYQQILADYL</sequence>
<proteinExistence type="predicted"/>
<organism evidence="2 3">
    <name type="scientific">Nannocystis punicea</name>
    <dbReference type="NCBI Taxonomy" id="2995304"/>
    <lineage>
        <taxon>Bacteria</taxon>
        <taxon>Pseudomonadati</taxon>
        <taxon>Myxococcota</taxon>
        <taxon>Polyangia</taxon>
        <taxon>Nannocystales</taxon>
        <taxon>Nannocystaceae</taxon>
        <taxon>Nannocystis</taxon>
    </lineage>
</organism>
<gene>
    <name evidence="2" type="ORF">O0S08_01870</name>
</gene>
<feature type="domain" description="DUF7919" evidence="1">
    <location>
        <begin position="1"/>
        <end position="127"/>
    </location>
</feature>
<dbReference type="RefSeq" id="WP_269037218.1">
    <property type="nucleotide sequence ID" value="NZ_CP114040.1"/>
</dbReference>
<dbReference type="EMBL" id="CP114040">
    <property type="protein sequence ID" value="WAS94883.1"/>
    <property type="molecule type" value="Genomic_DNA"/>
</dbReference>
<protein>
    <recommendedName>
        <fullName evidence="1">DUF7919 domain-containing protein</fullName>
    </recommendedName>
</protein>
<evidence type="ECO:0000259" key="1">
    <source>
        <dbReference type="Pfam" id="PF25535"/>
    </source>
</evidence>
<evidence type="ECO:0000313" key="2">
    <source>
        <dbReference type="EMBL" id="WAS94883.1"/>
    </source>
</evidence>
<dbReference type="InterPro" id="IPR057679">
    <property type="entry name" value="DUF7919"/>
</dbReference>
<name>A0ABY7H6I9_9BACT</name>
<dbReference type="Proteomes" id="UP001164459">
    <property type="component" value="Chromosome"/>
</dbReference>
<reference evidence="2" key="1">
    <citation type="submission" date="2022-11" db="EMBL/GenBank/DDBJ databases">
        <title>Minimal conservation of predation-associated metabolite biosynthetic gene clusters underscores biosynthetic potential of Myxococcota including descriptions for ten novel species: Archangium lansinium sp. nov., Myxococcus landrumus sp. nov., Nannocystis bai.</title>
        <authorList>
            <person name="Ahearne A."/>
            <person name="Stevens C."/>
            <person name="Dowd S."/>
        </authorList>
    </citation>
    <scope>NUCLEOTIDE SEQUENCE</scope>
    <source>
        <strain evidence="2">Fl3</strain>
    </source>
</reference>
<keyword evidence="3" id="KW-1185">Reference proteome</keyword>
<dbReference type="Pfam" id="PF25535">
    <property type="entry name" value="DUF7919"/>
    <property type="match status" value="1"/>
</dbReference>
<accession>A0ABY7H6I9</accession>